<evidence type="ECO:0000313" key="3">
    <source>
        <dbReference type="EMBL" id="ETF04689.1"/>
    </source>
</evidence>
<dbReference type="PANTHER" id="PTHR14136">
    <property type="entry name" value="BTB_POZ DOMAIN-CONTAINING PROTEIN KCTD9"/>
    <property type="match status" value="1"/>
</dbReference>
<dbReference type="InterPro" id="IPR001646">
    <property type="entry name" value="5peptide_repeat"/>
</dbReference>
<dbReference type="Gene3D" id="2.160.20.80">
    <property type="entry name" value="E3 ubiquitin-protein ligase SopA"/>
    <property type="match status" value="3"/>
</dbReference>
<dbReference type="HOGENOM" id="CLU_007055_0_0_4"/>
<dbReference type="PANTHER" id="PTHR14136:SF17">
    <property type="entry name" value="BTB_POZ DOMAIN-CONTAINING PROTEIN KCTD9"/>
    <property type="match status" value="1"/>
</dbReference>
<dbReference type="SUPFAM" id="SSF141571">
    <property type="entry name" value="Pentapeptide repeat-like"/>
    <property type="match status" value="3"/>
</dbReference>
<dbReference type="EMBL" id="AYXT01000001">
    <property type="protein sequence ID" value="ETF04689.1"/>
    <property type="molecule type" value="Genomic_DNA"/>
</dbReference>
<dbReference type="STRING" id="1424334.W822_02490"/>
<evidence type="ECO:0000259" key="2">
    <source>
        <dbReference type="Pfam" id="PF09937"/>
    </source>
</evidence>
<keyword evidence="4" id="KW-1185">Reference proteome</keyword>
<dbReference type="eggNOG" id="COG1357">
    <property type="taxonomic scope" value="Bacteria"/>
</dbReference>
<dbReference type="OrthoDB" id="237820at2"/>
<dbReference type="InterPro" id="IPR018683">
    <property type="entry name" value="DUF2169"/>
</dbReference>
<feature type="domain" description="DUF2169" evidence="2">
    <location>
        <begin position="31"/>
        <end position="301"/>
    </location>
</feature>
<feature type="region of interest" description="Disordered" evidence="1">
    <location>
        <begin position="169"/>
        <end position="192"/>
    </location>
</feature>
<dbReference type="InterPro" id="IPR051082">
    <property type="entry name" value="Pentapeptide-BTB/POZ_domain"/>
</dbReference>
<dbReference type="AlphaFoldDB" id="V8R094"/>
<dbReference type="PATRIC" id="fig|1424334.3.peg.497"/>
<protein>
    <recommendedName>
        <fullName evidence="2">DUF2169 domain-containing protein</fullName>
    </recommendedName>
</protein>
<dbReference type="Pfam" id="PF00805">
    <property type="entry name" value="Pentapeptide"/>
    <property type="match status" value="3"/>
</dbReference>
<gene>
    <name evidence="3" type="ORF">W822_02490</name>
</gene>
<evidence type="ECO:0000313" key="4">
    <source>
        <dbReference type="Proteomes" id="UP000018733"/>
    </source>
</evidence>
<sequence length="876" mass="99234">MKIIKPFRAGLLTRPFQWRGRTKLAVGVYVLVSRDKQGHFLGAEQKIWSDILPMLDSGGVLDQIMPKARPEYLISGSAYTAHQDDKTQCMVKAEVGDLKKALRVTGQRFWIDNTITPAQEFESMPVDWSHAFGGQHFVDNPEGLGLDEHTINGTKAVPLPNIEDPLHGVKSKGDRPAPASFSPLGMTHPQRLSKQGTYSEEWYRYEFPGFLPDMDPSIFNMAAQEQQWPGLEQLPLGASFRVWNMHPALPCWEDTIAPLQARVLVVARDTESRQCIKEVPDMQASTLWLLPESQSYIMMFHGSIDIQDAEADDIEIAMAAIEMADAPKPSAYYEQVLAWRRDPKQVMYHLDKDEELIAPVLMRSLEVTDHLVDKNRLGQRLDMYLKQQHEQTKAWFDQNGLDYQALVPEFIGPPERPVDLADNPERAEKIVSDARLQVIELMQDVDDPEIERYIQELQNPEGIDLKSWKLDRSGPPDLDFVDDMNRSARTFLSDAHSTQKEDRDSEDIKDALRKSYLYTAHLQKAIFPLERQKSQALRAEVIRRYQQKEPLCGQDFTGADLSALDLRSADFSGSFLESASFEGATLTGADFSEAVLTRARFAHAIVKSANFRRANLGEAVLSHTTLQECNFEESELVRISISSSEIVRSKFINIMSDYVQMADSTLLGCDIQTCLSSDFNLKGVTFRDCKIEKWAFMDSQLVEVVFDASNLKDASVTTCKLDNCEFLKSHLDNLLIEDDVDLIKCKFVGSRLKECNFMNITVKGSSFLYSDVSGTDFSKSRLTHCDFDHVIARDAIFHKTDLTGSSFRNANLIQATLEKANLSAVNFEGATLFRTNVSKVHVDGNTRLSGAFMEELEMYPLYRDDEQRIFRLFANE</sequence>
<accession>V8R094</accession>
<name>V8R094_9BURK</name>
<organism evidence="3 4">
    <name type="scientific">Advenella kashmirensis W13003</name>
    <dbReference type="NCBI Taxonomy" id="1424334"/>
    <lineage>
        <taxon>Bacteria</taxon>
        <taxon>Pseudomonadati</taxon>
        <taxon>Pseudomonadota</taxon>
        <taxon>Betaproteobacteria</taxon>
        <taxon>Burkholderiales</taxon>
        <taxon>Alcaligenaceae</taxon>
    </lineage>
</organism>
<evidence type="ECO:0000256" key="1">
    <source>
        <dbReference type="SAM" id="MobiDB-lite"/>
    </source>
</evidence>
<reference evidence="3 4" key="1">
    <citation type="journal article" date="2014" name="Genome Announc.">
        <title>Draft Genome Sequence of Advenella kashmirensis Strain W13003, a Polycyclic Aromatic Hydrocarbon-Degrading Bacterium.</title>
        <authorList>
            <person name="Wang X."/>
            <person name="Jin D."/>
            <person name="Zhou L."/>
            <person name="Wu L."/>
            <person name="An W."/>
            <person name="Zhao L."/>
        </authorList>
    </citation>
    <scope>NUCLEOTIDE SEQUENCE [LARGE SCALE GENOMIC DNA]</scope>
    <source>
        <strain evidence="3 4">W13003</strain>
    </source>
</reference>
<dbReference type="Pfam" id="PF09937">
    <property type="entry name" value="DUF2169"/>
    <property type="match status" value="1"/>
</dbReference>
<dbReference type="eggNOG" id="COG5351">
    <property type="taxonomic scope" value="Bacteria"/>
</dbReference>
<comment type="caution">
    <text evidence="3">The sequence shown here is derived from an EMBL/GenBank/DDBJ whole genome shotgun (WGS) entry which is preliminary data.</text>
</comment>
<proteinExistence type="predicted"/>
<dbReference type="RefSeq" id="WP_024003566.1">
    <property type="nucleotide sequence ID" value="NZ_KI650979.1"/>
</dbReference>
<dbReference type="Proteomes" id="UP000018733">
    <property type="component" value="Unassembled WGS sequence"/>
</dbReference>